<organism evidence="1 2">
    <name type="scientific">Maritalea porphyrae</name>
    <dbReference type="NCBI Taxonomy" id="880732"/>
    <lineage>
        <taxon>Bacteria</taxon>
        <taxon>Pseudomonadati</taxon>
        <taxon>Pseudomonadota</taxon>
        <taxon>Alphaproteobacteria</taxon>
        <taxon>Hyphomicrobiales</taxon>
        <taxon>Devosiaceae</taxon>
        <taxon>Maritalea</taxon>
    </lineage>
</organism>
<sequence length="54" mass="6296">MVAKAKVSVSDRPAEATFYWLAQVGFDSFAYRLARWPISRNMLLWTFTGFFVFV</sequence>
<comment type="caution">
    <text evidence="1">The sequence shown here is derived from an EMBL/GenBank/DDBJ whole genome shotgun (WGS) entry which is preliminary data.</text>
</comment>
<reference evidence="1" key="1">
    <citation type="journal article" date="2014" name="Int. J. Syst. Evol. Microbiol.">
        <title>Complete genome of a new Firmicutes species belonging to the dominant human colonic microbiota ('Ruminococcus bicirculans') reveals two chromosomes and a selective capacity to utilize plant glucans.</title>
        <authorList>
            <consortium name="NISC Comparative Sequencing Program"/>
            <person name="Wegmann U."/>
            <person name="Louis P."/>
            <person name="Goesmann A."/>
            <person name="Henrissat B."/>
            <person name="Duncan S.H."/>
            <person name="Flint H.J."/>
        </authorList>
    </citation>
    <scope>NUCLEOTIDE SEQUENCE</scope>
    <source>
        <strain evidence="1">NBRC 107169</strain>
    </source>
</reference>
<accession>A0ABQ5UTD5</accession>
<protein>
    <submittedName>
        <fullName evidence="1">Uncharacterized protein</fullName>
    </submittedName>
</protein>
<keyword evidence="2" id="KW-1185">Reference proteome</keyword>
<proteinExistence type="predicted"/>
<evidence type="ECO:0000313" key="2">
    <source>
        <dbReference type="Proteomes" id="UP001161405"/>
    </source>
</evidence>
<gene>
    <name evidence="1" type="ORF">GCM10007879_27930</name>
</gene>
<dbReference type="Proteomes" id="UP001161405">
    <property type="component" value="Unassembled WGS sequence"/>
</dbReference>
<dbReference type="RefSeq" id="WP_284365547.1">
    <property type="nucleotide sequence ID" value="NZ_BSNI01000002.1"/>
</dbReference>
<reference evidence="1" key="2">
    <citation type="submission" date="2023-01" db="EMBL/GenBank/DDBJ databases">
        <title>Draft genome sequence of Maritalea porphyrae strain NBRC 107169.</title>
        <authorList>
            <person name="Sun Q."/>
            <person name="Mori K."/>
        </authorList>
    </citation>
    <scope>NUCLEOTIDE SEQUENCE</scope>
    <source>
        <strain evidence="1">NBRC 107169</strain>
    </source>
</reference>
<evidence type="ECO:0000313" key="1">
    <source>
        <dbReference type="EMBL" id="GLQ18544.1"/>
    </source>
</evidence>
<name>A0ABQ5UTD5_9HYPH</name>
<dbReference type="EMBL" id="BSNI01000002">
    <property type="protein sequence ID" value="GLQ18544.1"/>
    <property type="molecule type" value="Genomic_DNA"/>
</dbReference>